<dbReference type="AlphaFoldDB" id="A0A248LHJ8"/>
<evidence type="ECO:0000313" key="2">
    <source>
        <dbReference type="Proteomes" id="UP000197424"/>
    </source>
</evidence>
<dbReference type="Proteomes" id="UP000197424">
    <property type="component" value="Chromosome"/>
</dbReference>
<gene>
    <name evidence="1" type="ORF">LHGZ1_1419</name>
</gene>
<sequence length="66" mass="7313">MECVRQILPGNETQAGTWADQQGAKVRMVAPDSPFRTPGNSSPAGYPCQTIRLSNLTLNLMKRDFF</sequence>
<proteinExistence type="predicted"/>
<organism evidence="1 2">
    <name type="scientific">Laribacter hongkongensis</name>
    <dbReference type="NCBI Taxonomy" id="168471"/>
    <lineage>
        <taxon>Bacteria</taxon>
        <taxon>Pseudomonadati</taxon>
        <taxon>Pseudomonadota</taxon>
        <taxon>Betaproteobacteria</taxon>
        <taxon>Neisseriales</taxon>
        <taxon>Aquaspirillaceae</taxon>
        <taxon>Laribacter</taxon>
    </lineage>
</organism>
<evidence type="ECO:0000313" key="1">
    <source>
        <dbReference type="EMBL" id="ASJ24250.1"/>
    </source>
</evidence>
<accession>A0A248LHJ8</accession>
<protein>
    <submittedName>
        <fullName evidence="1">Uncharacterized protein</fullName>
    </submittedName>
</protein>
<reference evidence="2" key="1">
    <citation type="submission" date="2017-06" db="EMBL/GenBank/DDBJ databases">
        <title>Whole genome sequence of Laribacter hongkongensis LHGZ1.</title>
        <authorList>
            <person name="Chen D."/>
            <person name="Wu H."/>
            <person name="Chen J."/>
        </authorList>
    </citation>
    <scope>NUCLEOTIDE SEQUENCE [LARGE SCALE GENOMIC DNA]</scope>
    <source>
        <strain evidence="2">LHGZ1</strain>
    </source>
</reference>
<dbReference type="EMBL" id="CP022115">
    <property type="protein sequence ID" value="ASJ24250.1"/>
    <property type="molecule type" value="Genomic_DNA"/>
</dbReference>
<name>A0A248LHJ8_9NEIS</name>